<comment type="caution">
    <text evidence="6">The sequence shown here is derived from an EMBL/GenBank/DDBJ whole genome shotgun (WGS) entry which is preliminary data.</text>
</comment>
<feature type="domain" description="Novel STAND NTPase 1" evidence="5">
    <location>
        <begin position="77"/>
        <end position="455"/>
    </location>
</feature>
<dbReference type="InterPro" id="IPR015943">
    <property type="entry name" value="WD40/YVTN_repeat-like_dom_sf"/>
</dbReference>
<feature type="repeat" description="WD" evidence="3">
    <location>
        <begin position="764"/>
        <end position="805"/>
    </location>
</feature>
<feature type="repeat" description="WD" evidence="3">
    <location>
        <begin position="1066"/>
        <end position="1107"/>
    </location>
</feature>
<dbReference type="Pfam" id="PF00400">
    <property type="entry name" value="WD40"/>
    <property type="match status" value="12"/>
</dbReference>
<feature type="repeat" description="WD" evidence="3">
    <location>
        <begin position="980"/>
        <end position="1012"/>
    </location>
</feature>
<feature type="repeat" description="WD" evidence="3">
    <location>
        <begin position="555"/>
        <end position="596"/>
    </location>
</feature>
<accession>A0ABP6GHT7</accession>
<dbReference type="PROSITE" id="PS50082">
    <property type="entry name" value="WD_REPEATS_2"/>
    <property type="match status" value="12"/>
</dbReference>
<dbReference type="InterPro" id="IPR049052">
    <property type="entry name" value="nSTAND1"/>
</dbReference>
<dbReference type="PANTHER" id="PTHR19848">
    <property type="entry name" value="WD40 REPEAT PROTEIN"/>
    <property type="match status" value="1"/>
</dbReference>
<feature type="transmembrane region" description="Helical" evidence="4">
    <location>
        <begin position="39"/>
        <end position="59"/>
    </location>
</feature>
<dbReference type="InterPro" id="IPR027417">
    <property type="entry name" value="P-loop_NTPase"/>
</dbReference>
<name>A0ABP6GHT7_9ACTN</name>
<dbReference type="SUPFAM" id="SSF50978">
    <property type="entry name" value="WD40 repeat-like"/>
    <property type="match status" value="2"/>
</dbReference>
<keyword evidence="4" id="KW-0472">Membrane</keyword>
<feature type="repeat" description="WD" evidence="3">
    <location>
        <begin position="681"/>
        <end position="722"/>
    </location>
</feature>
<feature type="repeat" description="WD" evidence="3">
    <location>
        <begin position="1024"/>
        <end position="1065"/>
    </location>
</feature>
<dbReference type="InterPro" id="IPR036322">
    <property type="entry name" value="WD40_repeat_dom_sf"/>
</dbReference>
<dbReference type="Proteomes" id="UP001501842">
    <property type="component" value="Unassembled WGS sequence"/>
</dbReference>
<dbReference type="CDD" id="cd00200">
    <property type="entry name" value="WD40"/>
    <property type="match status" value="2"/>
</dbReference>
<feature type="repeat" description="WD" evidence="3">
    <location>
        <begin position="597"/>
        <end position="638"/>
    </location>
</feature>
<evidence type="ECO:0000256" key="3">
    <source>
        <dbReference type="PROSITE-ProRule" id="PRU00221"/>
    </source>
</evidence>
<dbReference type="PROSITE" id="PS50294">
    <property type="entry name" value="WD_REPEATS_REGION"/>
    <property type="match status" value="12"/>
</dbReference>
<evidence type="ECO:0000313" key="7">
    <source>
        <dbReference type="Proteomes" id="UP001501842"/>
    </source>
</evidence>
<evidence type="ECO:0000256" key="2">
    <source>
        <dbReference type="ARBA" id="ARBA00022737"/>
    </source>
</evidence>
<dbReference type="InterPro" id="IPR020472">
    <property type="entry name" value="WD40_PAC1"/>
</dbReference>
<dbReference type="PROSITE" id="PS00678">
    <property type="entry name" value="WD_REPEATS_1"/>
    <property type="match status" value="6"/>
</dbReference>
<feature type="repeat" description="WD" evidence="3">
    <location>
        <begin position="722"/>
        <end position="763"/>
    </location>
</feature>
<proteinExistence type="predicted"/>
<keyword evidence="2" id="KW-0677">Repeat</keyword>
<dbReference type="Gene3D" id="2.130.10.10">
    <property type="entry name" value="YVTN repeat-like/Quinoprotein amine dehydrogenase"/>
    <property type="match status" value="4"/>
</dbReference>
<gene>
    <name evidence="6" type="ORF">GCM10010439_20620</name>
</gene>
<dbReference type="PANTHER" id="PTHR19848:SF8">
    <property type="entry name" value="F-BOX AND WD REPEAT DOMAIN CONTAINING 7"/>
    <property type="match status" value="1"/>
</dbReference>
<protein>
    <recommendedName>
        <fullName evidence="5">Novel STAND NTPase 1 domain-containing protein</fullName>
    </recommendedName>
</protein>
<reference evidence="7" key="1">
    <citation type="journal article" date="2019" name="Int. J. Syst. Evol. Microbiol.">
        <title>The Global Catalogue of Microorganisms (GCM) 10K type strain sequencing project: providing services to taxonomists for standard genome sequencing and annotation.</title>
        <authorList>
            <consortium name="The Broad Institute Genomics Platform"/>
            <consortium name="The Broad Institute Genome Sequencing Center for Infectious Disease"/>
            <person name="Wu L."/>
            <person name="Ma J."/>
        </authorList>
    </citation>
    <scope>NUCLEOTIDE SEQUENCE [LARGE SCALE GENOMIC DNA]</scope>
    <source>
        <strain evidence="7">JCM 8201</strain>
    </source>
</reference>
<feature type="repeat" description="WD" evidence="3">
    <location>
        <begin position="849"/>
        <end position="890"/>
    </location>
</feature>
<sequence length="1174" mass="127333">MNVALNVLLVVVVALLGIVTNYATGEGETPFLLQLLQRVAVPAVGVLLLVLIVLTVAAARLDGSPPPARIWDPDRTPYPGLEAFAEDEAAVFFGRDDQVNDLVRELHEEARSRFVVVAGASGSGKSSLVQAGLIPRLKGRRWLVPPVFTPGGDPLASLARALGESGDPRRFHGDAVDLTSMIYDFRHRLGRRTSRVLLAVDQFEELLTLSGPEQREMFLGALNEALRADSRLWVVATARIEFLRDFLDGDRAALFSRPVAIGALTRADLATVVEAPGVLAGLRFAPGLVTRIVEDTGTSDALPLLAYLLQELYFAAGAGKVATFEDYARLGGVEGALARQADRVVSSLRAEEGIEPILAVLFRFVTTEGTEATRRRVPLAGLSENERAIVDAFVDARLLVTGVSGGQAIAQVAHEALFRQWAPLRQEVEARAEQLRQRAELERWAADWEQAGEKNDYLLTGERLQLALQWLESLESAGHATESIRTFVEASKRRDLVFLRRVSEGIGGYVLNNVERYPELAVLLSLAALSECPPTPSAARALMTALAHSHLSQVFHEHEDAVRNLAWSPDGRFIATASRDGTCRIWDVESGSCTTVLSGHDGMVEMVAWSPDSTRVATASRDRTVRVWEAGSGRSLAELRGAADVVRAVAWSPDGTRIAAGSRDLVVRLWDAASHEPVLELHGHMDNILGIAFSPDGRSLATGSHDRTVRIWDIAQGSAVVLEGHRDFVEGVSWSPDGTRVASAGGDGTARIWDVVSGRQAQLIRCHENRVWNVAWSPDGKYLATCGGDYTARVWDPSNVEEVLALRGHTSDVWGVVWAPDGSRLATGSADMATHVWEVSPAGAEQVLFIGHEGPIRDVMLGQGGSVVVSCGDDATVRIWQAATGEQTELLHGAEDALLSLASISDEGGEGVVACSADKTLRRWTRTDARSGWNVEARRFDEIPEAVARYPDPSVPLLAIGGHDRSIRIGDFSSDSMSAFTAHLDWVTGLSWSPSGRSLASTSDDRTARIWDTNISGAREGTVLIGHQNWVDDVSWSPDERKVVTGSADGTARVWNAETGEQLAVLDGHGGRVSSVAWSPDGTLIATASYDRTVRVWNARTHAEIGVVGVHRDRLTRVVWTPDSSRLVTGSFDGTIRVWQADMDLEELKDRARNRVFRALSEQERLAHLLPAGQ</sequence>
<evidence type="ECO:0000256" key="1">
    <source>
        <dbReference type="ARBA" id="ARBA00022574"/>
    </source>
</evidence>
<dbReference type="SMART" id="SM00320">
    <property type="entry name" value="WD40"/>
    <property type="match status" value="13"/>
</dbReference>
<keyword evidence="4" id="KW-0812">Transmembrane</keyword>
<dbReference type="InterPro" id="IPR019775">
    <property type="entry name" value="WD40_repeat_CS"/>
</dbReference>
<dbReference type="SUPFAM" id="SSF52540">
    <property type="entry name" value="P-loop containing nucleoside triphosphate hydrolases"/>
    <property type="match status" value="1"/>
</dbReference>
<dbReference type="Pfam" id="PF20703">
    <property type="entry name" value="nSTAND1"/>
    <property type="match status" value="1"/>
</dbReference>
<dbReference type="Gene3D" id="3.40.50.300">
    <property type="entry name" value="P-loop containing nucleotide triphosphate hydrolases"/>
    <property type="match status" value="1"/>
</dbReference>
<evidence type="ECO:0000259" key="5">
    <source>
        <dbReference type="Pfam" id="PF20703"/>
    </source>
</evidence>
<keyword evidence="4" id="KW-1133">Transmembrane helix</keyword>
<organism evidence="6 7">
    <name type="scientific">Actinocorallia aurantiaca</name>
    <dbReference type="NCBI Taxonomy" id="46204"/>
    <lineage>
        <taxon>Bacteria</taxon>
        <taxon>Bacillati</taxon>
        <taxon>Actinomycetota</taxon>
        <taxon>Actinomycetes</taxon>
        <taxon>Streptosporangiales</taxon>
        <taxon>Thermomonosporaceae</taxon>
        <taxon>Actinocorallia</taxon>
    </lineage>
</organism>
<dbReference type="InterPro" id="IPR001680">
    <property type="entry name" value="WD40_rpt"/>
</dbReference>
<evidence type="ECO:0000256" key="4">
    <source>
        <dbReference type="SAM" id="Phobius"/>
    </source>
</evidence>
<dbReference type="EMBL" id="BAAATZ010000006">
    <property type="protein sequence ID" value="GAA2723997.1"/>
    <property type="molecule type" value="Genomic_DNA"/>
</dbReference>
<feature type="repeat" description="WD" evidence="3">
    <location>
        <begin position="639"/>
        <end position="680"/>
    </location>
</feature>
<keyword evidence="7" id="KW-1185">Reference proteome</keyword>
<feature type="repeat" description="WD" evidence="3">
    <location>
        <begin position="806"/>
        <end position="847"/>
    </location>
</feature>
<evidence type="ECO:0000313" key="6">
    <source>
        <dbReference type="EMBL" id="GAA2723997.1"/>
    </source>
</evidence>
<feature type="repeat" description="WD" evidence="3">
    <location>
        <begin position="1108"/>
        <end position="1140"/>
    </location>
</feature>
<keyword evidence="1 3" id="KW-0853">WD repeat</keyword>
<dbReference type="PRINTS" id="PR00320">
    <property type="entry name" value="GPROTEINBRPT"/>
</dbReference>